<comment type="caution">
    <text evidence="1">The sequence shown here is derived from an EMBL/GenBank/DDBJ whole genome shotgun (WGS) entry which is preliminary data.</text>
</comment>
<proteinExistence type="predicted"/>
<reference evidence="1" key="1">
    <citation type="journal article" date="2014" name="Front. Microbiol.">
        <title>High frequency of phylogenetically diverse reductive dehalogenase-homologous genes in deep subseafloor sedimentary metagenomes.</title>
        <authorList>
            <person name="Kawai M."/>
            <person name="Futagami T."/>
            <person name="Toyoda A."/>
            <person name="Takaki Y."/>
            <person name="Nishi S."/>
            <person name="Hori S."/>
            <person name="Arai W."/>
            <person name="Tsubouchi T."/>
            <person name="Morono Y."/>
            <person name="Uchiyama I."/>
            <person name="Ito T."/>
            <person name="Fujiyama A."/>
            <person name="Inagaki F."/>
            <person name="Takami H."/>
        </authorList>
    </citation>
    <scope>NUCLEOTIDE SEQUENCE</scope>
    <source>
        <strain evidence="1">Expedition CK06-06</strain>
    </source>
</reference>
<dbReference type="AlphaFoldDB" id="X1P9Z1"/>
<feature type="non-terminal residue" evidence="1">
    <location>
        <position position="74"/>
    </location>
</feature>
<protein>
    <submittedName>
        <fullName evidence="1">Uncharacterized protein</fullName>
    </submittedName>
</protein>
<organism evidence="1">
    <name type="scientific">marine sediment metagenome</name>
    <dbReference type="NCBI Taxonomy" id="412755"/>
    <lineage>
        <taxon>unclassified sequences</taxon>
        <taxon>metagenomes</taxon>
        <taxon>ecological metagenomes</taxon>
    </lineage>
</organism>
<evidence type="ECO:0000313" key="1">
    <source>
        <dbReference type="EMBL" id="GAI27744.1"/>
    </source>
</evidence>
<sequence>MTELVIQVSFFSSSAEGNTHWLYKLLYNDWEEHQLTYRIYKTGSPWAVGGLFGPADFVIADPDGAPSIIPNLLA</sequence>
<gene>
    <name evidence="1" type="ORF">S06H3_24778</name>
</gene>
<name>X1P9Z1_9ZZZZ</name>
<dbReference type="EMBL" id="BARV01013941">
    <property type="protein sequence ID" value="GAI27744.1"/>
    <property type="molecule type" value="Genomic_DNA"/>
</dbReference>
<accession>X1P9Z1</accession>